<dbReference type="EMBL" id="LGKP01000010">
    <property type="protein sequence ID" value="KPL90747.1"/>
    <property type="molecule type" value="Genomic_DNA"/>
</dbReference>
<dbReference type="Proteomes" id="UP000050277">
    <property type="component" value="Unassembled WGS sequence"/>
</dbReference>
<accession>A0A0P6YBR3</accession>
<evidence type="ECO:0000313" key="3">
    <source>
        <dbReference type="Proteomes" id="UP000050277"/>
    </source>
</evidence>
<protein>
    <submittedName>
        <fullName evidence="2">Uncharacterized protein</fullName>
    </submittedName>
</protein>
<reference evidence="2 3" key="1">
    <citation type="submission" date="2015-07" db="EMBL/GenBank/DDBJ databases">
        <title>Whole genome sequence of Herpetosiphon geysericola DSM 7119.</title>
        <authorList>
            <person name="Hemp J."/>
            <person name="Ward L.M."/>
            <person name="Pace L.A."/>
            <person name="Fischer W.W."/>
        </authorList>
    </citation>
    <scope>NUCLEOTIDE SEQUENCE [LARGE SCALE GENOMIC DNA]</scope>
    <source>
        <strain evidence="2 3">DSM 7119</strain>
    </source>
</reference>
<feature type="region of interest" description="Disordered" evidence="1">
    <location>
        <begin position="86"/>
        <end position="119"/>
    </location>
</feature>
<organism evidence="2 3">
    <name type="scientific">Herpetosiphon geysericola</name>
    <dbReference type="NCBI Taxonomy" id="70996"/>
    <lineage>
        <taxon>Bacteria</taxon>
        <taxon>Bacillati</taxon>
        <taxon>Chloroflexota</taxon>
        <taxon>Chloroflexia</taxon>
        <taxon>Herpetosiphonales</taxon>
        <taxon>Herpetosiphonaceae</taxon>
        <taxon>Herpetosiphon</taxon>
    </lineage>
</organism>
<sequence>MPPKTYESINEWLGAMDRALVMADRLFVDYRQRDAIGLILDQLTKIRALELELNPSIAIVQCKSCGADIYWGLTVNGKRCPYNTIGGRPTKESHFSTCPSASEHSKKQRRATNGNGNHH</sequence>
<evidence type="ECO:0000256" key="1">
    <source>
        <dbReference type="SAM" id="MobiDB-lite"/>
    </source>
</evidence>
<name>A0A0P6YBR3_9CHLR</name>
<dbReference type="RefSeq" id="WP_054533345.1">
    <property type="nucleotide sequence ID" value="NZ_LGKP01000010.1"/>
</dbReference>
<comment type="caution">
    <text evidence="2">The sequence shown here is derived from an EMBL/GenBank/DDBJ whole genome shotgun (WGS) entry which is preliminary data.</text>
</comment>
<dbReference type="STRING" id="70996.SE18_05105"/>
<gene>
    <name evidence="2" type="ORF">SE18_05105</name>
</gene>
<evidence type="ECO:0000313" key="2">
    <source>
        <dbReference type="EMBL" id="KPL90747.1"/>
    </source>
</evidence>
<dbReference type="OrthoDB" id="2970424at2"/>
<keyword evidence="3" id="KW-1185">Reference proteome</keyword>
<dbReference type="AlphaFoldDB" id="A0A0P6YBR3"/>
<proteinExistence type="predicted"/>